<evidence type="ECO:0000313" key="8">
    <source>
        <dbReference type="Proteomes" id="UP000034917"/>
    </source>
</evidence>
<dbReference type="InterPro" id="IPR013332">
    <property type="entry name" value="KPR_N"/>
</dbReference>
<organism evidence="7 8">
    <name type="scientific">Candidatus Roizmanbacteria bacterium GW2011_GWC2_37_13</name>
    <dbReference type="NCBI Taxonomy" id="1618486"/>
    <lineage>
        <taxon>Bacteria</taxon>
        <taxon>Candidatus Roizmaniibacteriota</taxon>
    </lineage>
</organism>
<dbReference type="Gene3D" id="1.10.1040.10">
    <property type="entry name" value="N-(1-d-carboxylethyl)-l-norvaline Dehydrogenase, domain 2"/>
    <property type="match status" value="1"/>
</dbReference>
<keyword evidence="3 4" id="KW-0560">Oxidoreductase</keyword>
<evidence type="ECO:0000256" key="2">
    <source>
        <dbReference type="ARBA" id="ARBA00022857"/>
    </source>
</evidence>
<accession>A0A0G0G5C1</accession>
<feature type="domain" description="Ketopantoate reductase N-terminal" evidence="5">
    <location>
        <begin position="3"/>
        <end position="153"/>
    </location>
</feature>
<feature type="domain" description="Ketopantoate reductase C-terminal" evidence="6">
    <location>
        <begin position="182"/>
        <end position="302"/>
    </location>
</feature>
<proteinExistence type="inferred from homology"/>
<evidence type="ECO:0000259" key="6">
    <source>
        <dbReference type="Pfam" id="PF08546"/>
    </source>
</evidence>
<dbReference type="GO" id="GO:0008677">
    <property type="term" value="F:2-dehydropantoate 2-reductase activity"/>
    <property type="evidence" value="ECO:0007669"/>
    <property type="project" value="UniProtKB-EC"/>
</dbReference>
<protein>
    <recommendedName>
        <fullName evidence="4">2-dehydropantoate 2-reductase</fullName>
        <ecNumber evidence="4">1.1.1.169</ecNumber>
    </recommendedName>
    <alternativeName>
        <fullName evidence="4">Ketopantoate reductase</fullName>
    </alternativeName>
</protein>
<dbReference type="Gene3D" id="3.40.50.720">
    <property type="entry name" value="NAD(P)-binding Rossmann-like Domain"/>
    <property type="match status" value="1"/>
</dbReference>
<dbReference type="InterPro" id="IPR008927">
    <property type="entry name" value="6-PGluconate_DH-like_C_sf"/>
</dbReference>
<dbReference type="InterPro" id="IPR013752">
    <property type="entry name" value="KPA_reductase"/>
</dbReference>
<name>A0A0G0G5C1_9BACT</name>
<dbReference type="AlphaFoldDB" id="A0A0G0G5C1"/>
<dbReference type="EC" id="1.1.1.169" evidence="4"/>
<dbReference type="Pfam" id="PF02558">
    <property type="entry name" value="ApbA"/>
    <property type="match status" value="1"/>
</dbReference>
<dbReference type="EMBL" id="LBSV01000010">
    <property type="protein sequence ID" value="KKQ25227.1"/>
    <property type="molecule type" value="Genomic_DNA"/>
</dbReference>
<evidence type="ECO:0000256" key="4">
    <source>
        <dbReference type="RuleBase" id="RU362068"/>
    </source>
</evidence>
<reference evidence="7 8" key="1">
    <citation type="journal article" date="2015" name="Nature">
        <title>rRNA introns, odd ribosomes, and small enigmatic genomes across a large radiation of phyla.</title>
        <authorList>
            <person name="Brown C.T."/>
            <person name="Hug L.A."/>
            <person name="Thomas B.C."/>
            <person name="Sharon I."/>
            <person name="Castelle C.J."/>
            <person name="Singh A."/>
            <person name="Wilkins M.J."/>
            <person name="Williams K.H."/>
            <person name="Banfield J.F."/>
        </authorList>
    </citation>
    <scope>NUCLEOTIDE SEQUENCE [LARGE SCALE GENOMIC DNA]</scope>
</reference>
<dbReference type="SUPFAM" id="SSF48179">
    <property type="entry name" value="6-phosphogluconate dehydrogenase C-terminal domain-like"/>
    <property type="match status" value="1"/>
</dbReference>
<dbReference type="UniPathway" id="UPA00028">
    <property type="reaction ID" value="UER00004"/>
</dbReference>
<dbReference type="InterPro" id="IPR013328">
    <property type="entry name" value="6PGD_dom2"/>
</dbReference>
<gene>
    <name evidence="7" type="ORF">US40_C0010G0010</name>
</gene>
<dbReference type="InterPro" id="IPR003710">
    <property type="entry name" value="ApbA"/>
</dbReference>
<evidence type="ECO:0000256" key="1">
    <source>
        <dbReference type="ARBA" id="ARBA00007870"/>
    </source>
</evidence>
<dbReference type="InterPro" id="IPR036291">
    <property type="entry name" value="NAD(P)-bd_dom_sf"/>
</dbReference>
<sequence length="303" mass="33800">MKIYIVGSGGVGGYLGGLLAKTSTNYVTFVARKDHFQAIKKNGLQINRVKGNFLIKPAQVISSLREIKNPDLILFTVKTYDTQEAAKQLNEIVNDKTIIITFQNGVENDLEIKKYVKKGLVFPGVAYLISTRIKPGVIEQIGGVGGIGRFIIGDRNNSTNEKLDRIVKIMREAEIDAVLSKNITQDIWKKFVLISAFSGITTLYKKRIGEIIKDNNLKTEYENCVRETIKVAKALKVDLPENIFEITMATTEKTNPASKSSLLVDVERGGRNEIETLNGTVIKYAKQFNINIPINNKIYSSIK</sequence>
<dbReference type="GO" id="GO:0005737">
    <property type="term" value="C:cytoplasm"/>
    <property type="evidence" value="ECO:0007669"/>
    <property type="project" value="TreeGrafter"/>
</dbReference>
<dbReference type="SUPFAM" id="SSF51735">
    <property type="entry name" value="NAD(P)-binding Rossmann-fold domains"/>
    <property type="match status" value="1"/>
</dbReference>
<keyword evidence="2 4" id="KW-0521">NADP</keyword>
<dbReference type="NCBIfam" id="TIGR00745">
    <property type="entry name" value="apbA_panE"/>
    <property type="match status" value="1"/>
</dbReference>
<comment type="pathway">
    <text evidence="4">Cofactor biosynthesis; (R)-pantothenate biosynthesis; (R)-pantoate from 3-methyl-2-oxobutanoate: step 2/2.</text>
</comment>
<dbReference type="GO" id="GO:0015940">
    <property type="term" value="P:pantothenate biosynthetic process"/>
    <property type="evidence" value="ECO:0007669"/>
    <property type="project" value="UniProtKB-UniPathway"/>
</dbReference>
<evidence type="ECO:0000256" key="3">
    <source>
        <dbReference type="ARBA" id="ARBA00023002"/>
    </source>
</evidence>
<dbReference type="FunFam" id="1.10.1040.10:FF:000017">
    <property type="entry name" value="2-dehydropantoate 2-reductase"/>
    <property type="match status" value="1"/>
</dbReference>
<comment type="caution">
    <text evidence="7">The sequence shown here is derived from an EMBL/GenBank/DDBJ whole genome shotgun (WGS) entry which is preliminary data.</text>
</comment>
<keyword evidence="4" id="KW-0566">Pantothenate biosynthesis</keyword>
<evidence type="ECO:0000313" key="7">
    <source>
        <dbReference type="EMBL" id="KKQ25227.1"/>
    </source>
</evidence>
<dbReference type="Pfam" id="PF08546">
    <property type="entry name" value="ApbA_C"/>
    <property type="match status" value="1"/>
</dbReference>
<dbReference type="InterPro" id="IPR051402">
    <property type="entry name" value="KPR-Related"/>
</dbReference>
<evidence type="ECO:0000259" key="5">
    <source>
        <dbReference type="Pfam" id="PF02558"/>
    </source>
</evidence>
<dbReference type="PANTHER" id="PTHR21708">
    <property type="entry name" value="PROBABLE 2-DEHYDROPANTOATE 2-REDUCTASE"/>
    <property type="match status" value="1"/>
</dbReference>
<comment type="function">
    <text evidence="4">Catalyzes the NADPH-dependent reduction of ketopantoate into pantoic acid.</text>
</comment>
<dbReference type="PANTHER" id="PTHR21708:SF26">
    <property type="entry name" value="2-DEHYDROPANTOATE 2-REDUCTASE"/>
    <property type="match status" value="1"/>
</dbReference>
<comment type="catalytic activity">
    <reaction evidence="4">
        <text>(R)-pantoate + NADP(+) = 2-dehydropantoate + NADPH + H(+)</text>
        <dbReference type="Rhea" id="RHEA:16233"/>
        <dbReference type="ChEBI" id="CHEBI:11561"/>
        <dbReference type="ChEBI" id="CHEBI:15378"/>
        <dbReference type="ChEBI" id="CHEBI:15980"/>
        <dbReference type="ChEBI" id="CHEBI:57783"/>
        <dbReference type="ChEBI" id="CHEBI:58349"/>
        <dbReference type="EC" id="1.1.1.169"/>
    </reaction>
</comment>
<dbReference type="Proteomes" id="UP000034917">
    <property type="component" value="Unassembled WGS sequence"/>
</dbReference>
<comment type="similarity">
    <text evidence="1 4">Belongs to the ketopantoate reductase family.</text>
</comment>